<evidence type="ECO:0000313" key="2">
    <source>
        <dbReference type="Proteomes" id="UP001501821"/>
    </source>
</evidence>
<comment type="caution">
    <text evidence="1">The sequence shown here is derived from an EMBL/GenBank/DDBJ whole genome shotgun (WGS) entry which is preliminary data.</text>
</comment>
<dbReference type="Proteomes" id="UP001501821">
    <property type="component" value="Unassembled WGS sequence"/>
</dbReference>
<dbReference type="EMBL" id="BAABAH010000004">
    <property type="protein sequence ID" value="GAA3814970.1"/>
    <property type="molecule type" value="Genomic_DNA"/>
</dbReference>
<dbReference type="RefSeq" id="WP_344774186.1">
    <property type="nucleotide sequence ID" value="NZ_BAABAH010000004.1"/>
</dbReference>
<proteinExistence type="predicted"/>
<reference evidence="2" key="1">
    <citation type="journal article" date="2019" name="Int. J. Syst. Evol. Microbiol.">
        <title>The Global Catalogue of Microorganisms (GCM) 10K type strain sequencing project: providing services to taxonomists for standard genome sequencing and annotation.</title>
        <authorList>
            <consortium name="The Broad Institute Genomics Platform"/>
            <consortium name="The Broad Institute Genome Sequencing Center for Infectious Disease"/>
            <person name="Wu L."/>
            <person name="Ma J."/>
        </authorList>
    </citation>
    <scope>NUCLEOTIDE SEQUENCE [LARGE SCALE GENOMIC DNA]</scope>
    <source>
        <strain evidence="2">JCM 16953</strain>
    </source>
</reference>
<protein>
    <recommendedName>
        <fullName evidence="3">DUF2336 domain-containing protein</fullName>
    </recommendedName>
</protein>
<keyword evidence="2" id="KW-1185">Reference proteome</keyword>
<gene>
    <name evidence="1" type="ORF">GCM10022242_16360</name>
</gene>
<accession>A0ABP7ICH9</accession>
<evidence type="ECO:0008006" key="3">
    <source>
        <dbReference type="Google" id="ProtNLM"/>
    </source>
</evidence>
<sequence>MPPTKRPLAEQLLDAQVAFHLERLRGEDLDRTASEVADELLDAIGQHQVADLVDAEVVKDVVARVLATTPRSAAVSGIVELVLDVVHEGPRDPYPLGDVIDRDRVATLVDALLELSPAVERSVSRFADSPLVGMVATRFMGRIVGEVLQANKAVTDRVPGLGTLMSFGTSTAAKVVGAADRQFEGLLGDTVGKSGAYAVRRLGRIIVETMQDPTTREALLQAWDVSAAEPITGLGRHTSREELAEVADAVHEIAADALASDRATELAAVLVDAFLDRFGGYTATELVESLDLQRDDVREDVSRVAPRIVRLLDATGDLERLLRARLEPFYSSPEVAALLS</sequence>
<organism evidence="1 2">
    <name type="scientific">Nocardioides panacisoli</name>
    <dbReference type="NCBI Taxonomy" id="627624"/>
    <lineage>
        <taxon>Bacteria</taxon>
        <taxon>Bacillati</taxon>
        <taxon>Actinomycetota</taxon>
        <taxon>Actinomycetes</taxon>
        <taxon>Propionibacteriales</taxon>
        <taxon>Nocardioidaceae</taxon>
        <taxon>Nocardioides</taxon>
    </lineage>
</organism>
<name>A0ABP7ICH9_9ACTN</name>
<evidence type="ECO:0000313" key="1">
    <source>
        <dbReference type="EMBL" id="GAA3814970.1"/>
    </source>
</evidence>